<gene>
    <name evidence="14" type="primary">cysK</name>
    <name evidence="14" type="ORF">EY643_17255</name>
</gene>
<dbReference type="Gene3D" id="3.40.30.10">
    <property type="entry name" value="Glutaredoxin"/>
    <property type="match status" value="1"/>
</dbReference>
<dbReference type="EMBL" id="CP036422">
    <property type="protein sequence ID" value="QFU77266.1"/>
    <property type="molecule type" value="Genomic_DNA"/>
</dbReference>
<dbReference type="Proteomes" id="UP000326287">
    <property type="component" value="Chromosome"/>
</dbReference>
<dbReference type="GO" id="GO:0006535">
    <property type="term" value="P:cysteine biosynthetic process from serine"/>
    <property type="evidence" value="ECO:0007669"/>
    <property type="project" value="InterPro"/>
</dbReference>
<dbReference type="FunFam" id="3.40.50.1100:FF:000003">
    <property type="entry name" value="Cystathionine beta-synthase"/>
    <property type="match status" value="1"/>
</dbReference>
<name>A0A5P9NP40_9GAMM</name>
<evidence type="ECO:0000256" key="2">
    <source>
        <dbReference type="ARBA" id="ARBA00004962"/>
    </source>
</evidence>
<dbReference type="InterPro" id="IPR001926">
    <property type="entry name" value="TrpB-like_PALP"/>
</dbReference>
<dbReference type="PROSITE" id="PS51354">
    <property type="entry name" value="GLUTAREDOXIN_2"/>
    <property type="match status" value="1"/>
</dbReference>
<dbReference type="OrthoDB" id="9805733at2"/>
<dbReference type="PANTHER" id="PTHR10314">
    <property type="entry name" value="CYSTATHIONINE BETA-SYNTHASE"/>
    <property type="match status" value="1"/>
</dbReference>
<accession>A0A5P9NP40</accession>
<evidence type="ECO:0000313" key="15">
    <source>
        <dbReference type="Proteomes" id="UP000326287"/>
    </source>
</evidence>
<sequence>MNSIYSNILQTIGATPVIRINKLAPAHVNMFVKVEAFNPMASVKDRLALGVIEAAERDGSLQPGQTVVEATSGNTGIGLAMVCAQKGYPLVVVMAENFSVERRRLMRFLGAKVVLTPAVRKGTGMLAKAAELAKQHGWFLPRQFENEANADIHSRTTAPEILAAFEDRQLNYWVSGFGTGGTLKGVARALKAARPDVQIIATEPENSALMASGIAQQYDTQGQPEDSHPRFRPHLMQGWSPDFISKLANDVLQMGLVDEFIGVNGEESLRLARELATQEGIFCGISSGATFHGALQVAKHAPAGSNILCMLPDTGERYLSTALFDGIEADMDSEELAISDSTASCQFSSRSGRPRTREQHTIEVPAAARQFLEESVRDSKEPVVIFALEWCEFCWSVRKMLSKLGVSCRIIDLDSVAFQENDFGGDIRAALQEKVGSSTIPQIFVRGEYLGGATETFDAFNKGRLQRLFEQQDIEFDTKAQFNAYSFLPKWLHPREAS</sequence>
<evidence type="ECO:0000256" key="11">
    <source>
        <dbReference type="PIRSR" id="PIRSR605856-51"/>
    </source>
</evidence>
<dbReference type="KEGG" id="halc:EY643_17255"/>
<dbReference type="InterPro" id="IPR005859">
    <property type="entry name" value="CysK"/>
</dbReference>
<keyword evidence="15" id="KW-1185">Reference proteome</keyword>
<dbReference type="InterPro" id="IPR050214">
    <property type="entry name" value="Cys_Synth/Cystath_Beta-Synth"/>
</dbReference>
<comment type="pathway">
    <text evidence="2">Amino-acid biosynthesis; L-cysteine biosynthesis; L-cysteine from L-serine: step 2/2.</text>
</comment>
<evidence type="ECO:0000256" key="6">
    <source>
        <dbReference type="ARBA" id="ARBA00047931"/>
    </source>
</evidence>
<comment type="similarity">
    <text evidence="3">Belongs to the cysteine synthase/cystathionine beta-synthase family.</text>
</comment>
<evidence type="ECO:0000259" key="12">
    <source>
        <dbReference type="Pfam" id="PF00291"/>
    </source>
</evidence>
<comment type="cofactor">
    <cofactor evidence="1 10">
        <name>pyridoxal 5'-phosphate</name>
        <dbReference type="ChEBI" id="CHEBI:597326"/>
    </cofactor>
</comment>
<proteinExistence type="inferred from homology"/>
<keyword evidence="14" id="KW-0808">Transferase</keyword>
<comment type="catalytic activity">
    <reaction evidence="6">
        <text>O-acetyl-L-serine + hydrogen sulfide = L-cysteine + acetate</text>
        <dbReference type="Rhea" id="RHEA:14829"/>
        <dbReference type="ChEBI" id="CHEBI:29919"/>
        <dbReference type="ChEBI" id="CHEBI:30089"/>
        <dbReference type="ChEBI" id="CHEBI:35235"/>
        <dbReference type="ChEBI" id="CHEBI:58340"/>
        <dbReference type="EC" id="2.5.1.47"/>
    </reaction>
</comment>
<dbReference type="InterPro" id="IPR005856">
    <property type="entry name" value="Cys_synth"/>
</dbReference>
<dbReference type="NCBIfam" id="TIGR01136">
    <property type="entry name" value="cysKM"/>
    <property type="match status" value="1"/>
</dbReference>
<dbReference type="PRINTS" id="PR00160">
    <property type="entry name" value="GLUTAREDOXIN"/>
</dbReference>
<evidence type="ECO:0000256" key="5">
    <source>
        <dbReference type="ARBA" id="ARBA00022898"/>
    </source>
</evidence>
<dbReference type="InterPro" id="IPR036052">
    <property type="entry name" value="TrpB-like_PALP_sf"/>
</dbReference>
<dbReference type="SUPFAM" id="SSF52833">
    <property type="entry name" value="Thioredoxin-like"/>
    <property type="match status" value="1"/>
</dbReference>
<evidence type="ECO:0000256" key="1">
    <source>
        <dbReference type="ARBA" id="ARBA00001933"/>
    </source>
</evidence>
<dbReference type="SUPFAM" id="SSF53686">
    <property type="entry name" value="Tryptophan synthase beta subunit-like PLP-dependent enzymes"/>
    <property type="match status" value="1"/>
</dbReference>
<evidence type="ECO:0000256" key="8">
    <source>
        <dbReference type="ARBA" id="ARBA00078257"/>
    </source>
</evidence>
<organism evidence="14 15">
    <name type="scientific">Halioglobus maricola</name>
    <dbReference type="NCBI Taxonomy" id="2601894"/>
    <lineage>
        <taxon>Bacteria</taxon>
        <taxon>Pseudomonadati</taxon>
        <taxon>Pseudomonadota</taxon>
        <taxon>Gammaproteobacteria</taxon>
        <taxon>Cellvibrionales</taxon>
        <taxon>Halieaceae</taxon>
        <taxon>Halioglobus</taxon>
    </lineage>
</organism>
<feature type="domain" description="Tryptophan synthase beta chain-like PALP" evidence="12">
    <location>
        <begin position="8"/>
        <end position="313"/>
    </location>
</feature>
<dbReference type="CDD" id="cd01561">
    <property type="entry name" value="CBS_like"/>
    <property type="match status" value="1"/>
</dbReference>
<protein>
    <recommendedName>
        <fullName evidence="7">Cysteine synthase B</fullName>
        <ecNumber evidence="4">2.5.1.47</ecNumber>
    </recommendedName>
    <alternativeName>
        <fullName evidence="8">O-acetylserine (thiol)-lyase B</fullName>
    </alternativeName>
    <alternativeName>
        <fullName evidence="9">O-acetylserine sulfhydrylase B</fullName>
    </alternativeName>
</protein>
<dbReference type="InterPro" id="IPR014025">
    <property type="entry name" value="Glutaredoxin_subgr"/>
</dbReference>
<dbReference type="Gene3D" id="3.40.50.1100">
    <property type="match status" value="2"/>
</dbReference>
<dbReference type="Pfam" id="PF00462">
    <property type="entry name" value="Glutaredoxin"/>
    <property type="match status" value="1"/>
</dbReference>
<evidence type="ECO:0000256" key="3">
    <source>
        <dbReference type="ARBA" id="ARBA00007103"/>
    </source>
</evidence>
<feature type="binding site" evidence="10">
    <location>
        <position position="286"/>
    </location>
    <ligand>
        <name>pyridoxal 5'-phosphate</name>
        <dbReference type="ChEBI" id="CHEBI:597326"/>
    </ligand>
</feature>
<keyword evidence="5 10" id="KW-0663">Pyridoxal phosphate</keyword>
<dbReference type="InterPro" id="IPR002109">
    <property type="entry name" value="Glutaredoxin"/>
</dbReference>
<feature type="domain" description="Glutaredoxin" evidence="13">
    <location>
        <begin position="383"/>
        <end position="449"/>
    </location>
</feature>
<evidence type="ECO:0000256" key="9">
    <source>
        <dbReference type="ARBA" id="ARBA00079153"/>
    </source>
</evidence>
<feature type="modified residue" description="N6-(pyridoxal phosphate)lysine" evidence="11">
    <location>
        <position position="44"/>
    </location>
</feature>
<dbReference type="EC" id="2.5.1.47" evidence="4"/>
<feature type="binding site" evidence="10">
    <location>
        <position position="74"/>
    </location>
    <ligand>
        <name>pyridoxal 5'-phosphate</name>
        <dbReference type="ChEBI" id="CHEBI:597326"/>
    </ligand>
</feature>
<dbReference type="NCBIfam" id="TIGR01139">
    <property type="entry name" value="cysK"/>
    <property type="match status" value="1"/>
</dbReference>
<dbReference type="AlphaFoldDB" id="A0A5P9NP40"/>
<evidence type="ECO:0000256" key="10">
    <source>
        <dbReference type="PIRSR" id="PIRSR605856-50"/>
    </source>
</evidence>
<evidence type="ECO:0000313" key="14">
    <source>
        <dbReference type="EMBL" id="QFU77266.1"/>
    </source>
</evidence>
<evidence type="ECO:0000259" key="13">
    <source>
        <dbReference type="Pfam" id="PF00462"/>
    </source>
</evidence>
<dbReference type="InterPro" id="IPR036249">
    <property type="entry name" value="Thioredoxin-like_sf"/>
</dbReference>
<dbReference type="GO" id="GO:0004124">
    <property type="term" value="F:cysteine synthase activity"/>
    <property type="evidence" value="ECO:0007669"/>
    <property type="project" value="UniProtKB-EC"/>
</dbReference>
<feature type="binding site" evidence="10">
    <location>
        <begin position="178"/>
        <end position="182"/>
    </location>
    <ligand>
        <name>pyridoxal 5'-phosphate</name>
        <dbReference type="ChEBI" id="CHEBI:597326"/>
    </ligand>
</feature>
<dbReference type="Pfam" id="PF00291">
    <property type="entry name" value="PALP"/>
    <property type="match status" value="1"/>
</dbReference>
<evidence type="ECO:0000256" key="4">
    <source>
        <dbReference type="ARBA" id="ARBA00012681"/>
    </source>
</evidence>
<evidence type="ECO:0000256" key="7">
    <source>
        <dbReference type="ARBA" id="ARBA00072081"/>
    </source>
</evidence>
<reference evidence="14 15" key="1">
    <citation type="submission" date="2019-02" db="EMBL/GenBank/DDBJ databases">
        <authorList>
            <person name="Li S.-H."/>
        </authorList>
    </citation>
    <scope>NUCLEOTIDE SEQUENCE [LARGE SCALE GENOMIC DNA]</scope>
    <source>
        <strain evidence="14 15">IMCC14385</strain>
    </source>
</reference>